<keyword evidence="3" id="KW-1185">Reference proteome</keyword>
<accession>A0ABV0RHF9</accession>
<organism evidence="2 3">
    <name type="scientific">Xenoophorus captivus</name>
    <dbReference type="NCBI Taxonomy" id="1517983"/>
    <lineage>
        <taxon>Eukaryota</taxon>
        <taxon>Metazoa</taxon>
        <taxon>Chordata</taxon>
        <taxon>Craniata</taxon>
        <taxon>Vertebrata</taxon>
        <taxon>Euteleostomi</taxon>
        <taxon>Actinopterygii</taxon>
        <taxon>Neopterygii</taxon>
        <taxon>Teleostei</taxon>
        <taxon>Neoteleostei</taxon>
        <taxon>Acanthomorphata</taxon>
        <taxon>Ovalentaria</taxon>
        <taxon>Atherinomorphae</taxon>
        <taxon>Cyprinodontiformes</taxon>
        <taxon>Goodeidae</taxon>
        <taxon>Xenoophorus</taxon>
    </lineage>
</organism>
<evidence type="ECO:0000313" key="2">
    <source>
        <dbReference type="EMBL" id="MEQ2207132.1"/>
    </source>
</evidence>
<gene>
    <name evidence="2" type="ORF">XENOCAPTIV_007750</name>
</gene>
<sequence>TQLKPCSQASASVPQAKGVEPAPTQMNPDTDSLKLELLSSLKEDIAGIIKKELQEVLGDALSSIKAELQAMKTQLVNDCAATEAKLGKLTATVGDVEEALTGCTDDIPSMKTTLEQLTAKFTMLEDKCEDLRVKIAP</sequence>
<protein>
    <submittedName>
        <fullName evidence="2">Uncharacterized protein</fullName>
    </submittedName>
</protein>
<evidence type="ECO:0000313" key="3">
    <source>
        <dbReference type="Proteomes" id="UP001434883"/>
    </source>
</evidence>
<feature type="region of interest" description="Disordered" evidence="1">
    <location>
        <begin position="1"/>
        <end position="29"/>
    </location>
</feature>
<feature type="non-terminal residue" evidence="2">
    <location>
        <position position="1"/>
    </location>
</feature>
<name>A0ABV0RHF9_9TELE</name>
<evidence type="ECO:0000256" key="1">
    <source>
        <dbReference type="SAM" id="MobiDB-lite"/>
    </source>
</evidence>
<comment type="caution">
    <text evidence="2">The sequence shown here is derived from an EMBL/GenBank/DDBJ whole genome shotgun (WGS) entry which is preliminary data.</text>
</comment>
<feature type="compositionally biased region" description="Polar residues" evidence="1">
    <location>
        <begin position="1"/>
        <end position="13"/>
    </location>
</feature>
<dbReference type="EMBL" id="JAHRIN010043900">
    <property type="protein sequence ID" value="MEQ2207132.1"/>
    <property type="molecule type" value="Genomic_DNA"/>
</dbReference>
<dbReference type="Proteomes" id="UP001434883">
    <property type="component" value="Unassembled WGS sequence"/>
</dbReference>
<proteinExistence type="predicted"/>
<reference evidence="2 3" key="1">
    <citation type="submission" date="2021-06" db="EMBL/GenBank/DDBJ databases">
        <authorList>
            <person name="Palmer J.M."/>
        </authorList>
    </citation>
    <scope>NUCLEOTIDE SEQUENCE [LARGE SCALE GENOMIC DNA]</scope>
    <source>
        <strain evidence="2 3">XC_2019</strain>
        <tissue evidence="2">Muscle</tissue>
    </source>
</reference>
<dbReference type="Gene3D" id="1.20.1480.30">
    <property type="entry name" value="Designed four-helix bundle protein"/>
    <property type="match status" value="1"/>
</dbReference>